<accession>A0A484FL46</accession>
<comment type="caution">
    <text evidence="7">The sequence shown here is derived from an EMBL/GenBank/DDBJ whole genome shotgun (WGS) entry which is preliminary data.</text>
</comment>
<feature type="transmembrane region" description="Helical" evidence="6">
    <location>
        <begin position="367"/>
        <end position="390"/>
    </location>
</feature>
<name>A0A484FL46_COLOR</name>
<feature type="transmembrane region" description="Helical" evidence="6">
    <location>
        <begin position="411"/>
        <end position="430"/>
    </location>
</feature>
<dbReference type="Proteomes" id="UP000014480">
    <property type="component" value="Unassembled WGS sequence"/>
</dbReference>
<feature type="transmembrane region" description="Helical" evidence="6">
    <location>
        <begin position="436"/>
        <end position="460"/>
    </location>
</feature>
<dbReference type="GO" id="GO:0005886">
    <property type="term" value="C:plasma membrane"/>
    <property type="evidence" value="ECO:0007669"/>
    <property type="project" value="TreeGrafter"/>
</dbReference>
<evidence type="ECO:0000256" key="3">
    <source>
        <dbReference type="ARBA" id="ARBA00022989"/>
    </source>
</evidence>
<feature type="transmembrane region" description="Helical" evidence="6">
    <location>
        <begin position="472"/>
        <end position="493"/>
    </location>
</feature>
<dbReference type="AlphaFoldDB" id="A0A484FL46"/>
<evidence type="ECO:0000256" key="1">
    <source>
        <dbReference type="ARBA" id="ARBA00004141"/>
    </source>
</evidence>
<feature type="transmembrane region" description="Helical" evidence="6">
    <location>
        <begin position="323"/>
        <end position="347"/>
    </location>
</feature>
<dbReference type="EMBL" id="AMCV02000028">
    <property type="protein sequence ID" value="TDZ17647.1"/>
    <property type="molecule type" value="Genomic_DNA"/>
</dbReference>
<keyword evidence="3 6" id="KW-1133">Transmembrane helix</keyword>
<reference evidence="8" key="2">
    <citation type="journal article" date="2019" name="Mol. Plant Microbe Interact.">
        <title>Genome sequence resources for four phytopathogenic fungi from the Colletotrichum orbiculare species complex.</title>
        <authorList>
            <person name="Gan P."/>
            <person name="Tsushima A."/>
            <person name="Narusaka M."/>
            <person name="Narusaka Y."/>
            <person name="Takano Y."/>
            <person name="Kubo Y."/>
            <person name="Shirasu K."/>
        </authorList>
    </citation>
    <scope>GENOME REANNOTATION</scope>
    <source>
        <strain evidence="8">104-T / ATCC 96160 / CBS 514.97 / LARS 414 / MAFF 240422</strain>
    </source>
</reference>
<proteinExistence type="predicted"/>
<evidence type="ECO:0000256" key="5">
    <source>
        <dbReference type="SAM" id="MobiDB-lite"/>
    </source>
</evidence>
<feature type="transmembrane region" description="Helical" evidence="6">
    <location>
        <begin position="64"/>
        <end position="88"/>
    </location>
</feature>
<feature type="transmembrane region" description="Helical" evidence="6">
    <location>
        <begin position="188"/>
        <end position="207"/>
    </location>
</feature>
<comment type="subcellular location">
    <subcellularLocation>
        <location evidence="1">Membrane</location>
        <topology evidence="1">Multi-pass membrane protein</topology>
    </subcellularLocation>
</comment>
<dbReference type="InterPro" id="IPR036259">
    <property type="entry name" value="MFS_trans_sf"/>
</dbReference>
<evidence type="ECO:0000256" key="6">
    <source>
        <dbReference type="SAM" id="Phobius"/>
    </source>
</evidence>
<dbReference type="SUPFAM" id="SSF103473">
    <property type="entry name" value="MFS general substrate transporter"/>
    <property type="match status" value="1"/>
</dbReference>
<dbReference type="OrthoDB" id="5215911at2759"/>
<feature type="transmembrane region" description="Helical" evidence="6">
    <location>
        <begin position="130"/>
        <end position="147"/>
    </location>
</feature>
<dbReference type="PANTHER" id="PTHR23502">
    <property type="entry name" value="MAJOR FACILITATOR SUPERFAMILY"/>
    <property type="match status" value="1"/>
</dbReference>
<organism evidence="7 8">
    <name type="scientific">Colletotrichum orbiculare (strain 104-T / ATCC 96160 / CBS 514.97 / LARS 414 / MAFF 240422)</name>
    <name type="common">Cucumber anthracnose fungus</name>
    <name type="synonym">Colletotrichum lagenarium</name>
    <dbReference type="NCBI Taxonomy" id="1213857"/>
    <lineage>
        <taxon>Eukaryota</taxon>
        <taxon>Fungi</taxon>
        <taxon>Dikarya</taxon>
        <taxon>Ascomycota</taxon>
        <taxon>Pezizomycotina</taxon>
        <taxon>Sordariomycetes</taxon>
        <taxon>Hypocreomycetidae</taxon>
        <taxon>Glomerellales</taxon>
        <taxon>Glomerellaceae</taxon>
        <taxon>Colletotrichum</taxon>
        <taxon>Colletotrichum orbiculare species complex</taxon>
    </lineage>
</organism>
<dbReference type="PANTHER" id="PTHR23502:SF30">
    <property type="entry name" value="TRANSPORTER, PUTATIVE (AFU_ORTHOLOGUE AFUA_8G04702)-RELATED"/>
    <property type="match status" value="1"/>
</dbReference>
<keyword evidence="8" id="KW-1185">Reference proteome</keyword>
<keyword evidence="2 6" id="KW-0812">Transmembrane</keyword>
<gene>
    <name evidence="7" type="ORF">Cob_v009535</name>
</gene>
<feature type="transmembrane region" description="Helical" evidence="6">
    <location>
        <begin position="505"/>
        <end position="524"/>
    </location>
</feature>
<feature type="transmembrane region" description="Helical" evidence="6">
    <location>
        <begin position="159"/>
        <end position="181"/>
    </location>
</feature>
<evidence type="ECO:0000256" key="4">
    <source>
        <dbReference type="ARBA" id="ARBA00023136"/>
    </source>
</evidence>
<evidence type="ECO:0000313" key="8">
    <source>
        <dbReference type="Proteomes" id="UP000014480"/>
    </source>
</evidence>
<feature type="transmembrane region" description="Helical" evidence="6">
    <location>
        <begin position="219"/>
        <end position="238"/>
    </location>
</feature>
<dbReference type="STRING" id="1213857.A0A484FL46"/>
<evidence type="ECO:0000313" key="7">
    <source>
        <dbReference type="EMBL" id="TDZ17647.1"/>
    </source>
</evidence>
<keyword evidence="4 6" id="KW-0472">Membrane</keyword>
<protein>
    <submittedName>
        <fullName evidence="7">MFS-type transporter</fullName>
    </submittedName>
</protein>
<dbReference type="Pfam" id="PF07690">
    <property type="entry name" value="MFS_1"/>
    <property type="match status" value="1"/>
</dbReference>
<feature type="transmembrane region" description="Helical" evidence="6">
    <location>
        <begin position="100"/>
        <end position="118"/>
    </location>
</feature>
<feature type="region of interest" description="Disordered" evidence="5">
    <location>
        <begin position="258"/>
        <end position="292"/>
    </location>
</feature>
<evidence type="ECO:0000256" key="2">
    <source>
        <dbReference type="ARBA" id="ARBA00022692"/>
    </source>
</evidence>
<reference evidence="8" key="1">
    <citation type="journal article" date="2013" name="New Phytol.">
        <title>Comparative genomic and transcriptomic analyses reveal the hemibiotrophic stage shift of Colletotrichum fungi.</title>
        <authorList>
            <person name="Gan P."/>
            <person name="Ikeda K."/>
            <person name="Irieda H."/>
            <person name="Narusaka M."/>
            <person name="O'Connell R.J."/>
            <person name="Narusaka Y."/>
            <person name="Takano Y."/>
            <person name="Kubo Y."/>
            <person name="Shirasu K."/>
        </authorList>
    </citation>
    <scope>NUCLEOTIDE SEQUENCE [LARGE SCALE GENOMIC DNA]</scope>
    <source>
        <strain evidence="8">104-T / ATCC 96160 / CBS 514.97 / LARS 414 / MAFF 240422</strain>
    </source>
</reference>
<dbReference type="Gene3D" id="1.20.1250.20">
    <property type="entry name" value="MFS general substrate transporter like domains"/>
    <property type="match status" value="1"/>
</dbReference>
<dbReference type="InterPro" id="IPR011701">
    <property type="entry name" value="MFS"/>
</dbReference>
<sequence length="545" mass="59909">MSDQAQTSAPPPGFIPGTVHLVDLEGTISSRHAVGGARDVVLIPTPSSDPDDPLNWSPRRKFKLLCCLCVYCLSIGIASAAIYSVLVPISTATGLTLGDLNAGTGYMFLTLGWGCLVWQPLAQKFGKRPVYLLSLVGTLGIMVWAPYASTSSQWTANKVIQGLFGAPIESLCEISIADVWFTHERGTYMGFYALFLFGSNFVAPVIAGFINDGQGWEWVLHWCAMFCGVGFTFCFFFMEETNYRRLSVLDAEVYTADTTPSSQEKGGIKDHKTKSNSEGGALEQIEPTPEGTSRKTFVDKLKLFNKGDFDHQVSLRGMVVRPFLYLSFPVIVFSGFMYGAILCYFNVLNGTASLILSSPPYNFKARIVGLSYVSCLIGVAVGTLYSGHLGDNFILWKARRNNGIMEPEFRLWLFSALLVVIPGSLLLWGVGAAHHVHWFGLVFAMGTLSGGVTAGSQLAITYCIDCYKELGADAIVTVILIRNTMSFAVSYGITPWVTNMGWQNAFLVAAFAALAQIALFWVMVKRGRHIRQASVDSYWRYRQHE</sequence>
<feature type="compositionally biased region" description="Basic and acidic residues" evidence="5">
    <location>
        <begin position="266"/>
        <end position="275"/>
    </location>
</feature>
<dbReference type="GO" id="GO:0022857">
    <property type="term" value="F:transmembrane transporter activity"/>
    <property type="evidence" value="ECO:0007669"/>
    <property type="project" value="InterPro"/>
</dbReference>